<dbReference type="AlphaFoldDB" id="A0AA38HS21"/>
<protein>
    <submittedName>
        <fullName evidence="2">Uncharacterized protein</fullName>
    </submittedName>
</protein>
<feature type="compositionally biased region" description="Polar residues" evidence="1">
    <location>
        <begin position="446"/>
        <end position="456"/>
    </location>
</feature>
<comment type="caution">
    <text evidence="2">The sequence shown here is derived from an EMBL/GenBank/DDBJ whole genome shotgun (WGS) entry which is preliminary data.</text>
</comment>
<dbReference type="Proteomes" id="UP001168821">
    <property type="component" value="Unassembled WGS sequence"/>
</dbReference>
<dbReference type="EMBL" id="JALNTZ010000008">
    <property type="protein sequence ID" value="KAJ3642661.1"/>
    <property type="molecule type" value="Genomic_DNA"/>
</dbReference>
<proteinExistence type="predicted"/>
<organism evidence="2 3">
    <name type="scientific">Zophobas morio</name>
    <dbReference type="NCBI Taxonomy" id="2755281"/>
    <lineage>
        <taxon>Eukaryota</taxon>
        <taxon>Metazoa</taxon>
        <taxon>Ecdysozoa</taxon>
        <taxon>Arthropoda</taxon>
        <taxon>Hexapoda</taxon>
        <taxon>Insecta</taxon>
        <taxon>Pterygota</taxon>
        <taxon>Neoptera</taxon>
        <taxon>Endopterygota</taxon>
        <taxon>Coleoptera</taxon>
        <taxon>Polyphaga</taxon>
        <taxon>Cucujiformia</taxon>
        <taxon>Tenebrionidae</taxon>
        <taxon>Zophobas</taxon>
    </lineage>
</organism>
<evidence type="ECO:0000313" key="2">
    <source>
        <dbReference type="EMBL" id="KAJ3642661.1"/>
    </source>
</evidence>
<keyword evidence="3" id="KW-1185">Reference proteome</keyword>
<feature type="region of interest" description="Disordered" evidence="1">
    <location>
        <begin position="434"/>
        <end position="456"/>
    </location>
</feature>
<name>A0AA38HS21_9CUCU</name>
<gene>
    <name evidence="2" type="ORF">Zmor_025423</name>
</gene>
<sequence>MPKITFQATNSKFTDICADFSPWKSPSDFLIGKVALTPPFTQKHRQALTHQGIIALGGEVETKFIHDMEVEKQKALLEREDFLNRMFKAKKADLARNFHEQEALKRGEEMDQIRLKYENKICELLWECFKQVKDLEEQMQIEYESLNTVWKTTLEDEIENTVQRITVEFLEKLRIQEKKLEHMFNNHITDLKTKQKLALYFEKIKCKEMIIQMKHKLYCDNISNLMYLLCKERRQCKTQKIQIEDDFVAKIHQLHLITNQKGLIVRKLTKIKNRDLKELCLKERCLMEVLRQFQKFMYLALQSAPTRGSFLMNLYKLVKRELEDYCLHSEPPITTKKTSKERKVEKVCQHVDSDEFLKYSTYSTDNPDDAEDTPPVFYFNKEIFVREDFTTCQEIQTESELSLWNPEVDELLKIFRSVIETKRSVPTLPKIKSHQSSVHFNKKEQLQPSGHTPSDISMSIQLKTVSPEGSKVHQKILDEKLPTVLKTLQSLADEEEKEIRKVSLDPDKDEAKLPKTINKADEFAPRQMTPLQSRLSLARDSITLTFSMMEKKSLQRIERLATEEIDKFANEEYVKEYVAVEHMHEIDDENDTKVAENKDLDDTNTICSVKSLDNKATSKIVLACDSYEIIKSTLNFASVKDKELTEITGRPKSQLTFSTEVSKTHIIQPLQPPTSHRMDETVRSTPRSKAPSLKKFVWPLKPVSPPKPRSVTAARIAGSRKMKEYKKTDTQFTNERMTDLVHTMKMNPSVIPLFTPCLK</sequence>
<evidence type="ECO:0000256" key="1">
    <source>
        <dbReference type="SAM" id="MobiDB-lite"/>
    </source>
</evidence>
<evidence type="ECO:0000313" key="3">
    <source>
        <dbReference type="Proteomes" id="UP001168821"/>
    </source>
</evidence>
<reference evidence="2" key="1">
    <citation type="journal article" date="2023" name="G3 (Bethesda)">
        <title>Whole genome assemblies of Zophobas morio and Tenebrio molitor.</title>
        <authorList>
            <person name="Kaur S."/>
            <person name="Stinson S.A."/>
            <person name="diCenzo G.C."/>
        </authorList>
    </citation>
    <scope>NUCLEOTIDE SEQUENCE</scope>
    <source>
        <strain evidence="2">QUZm001</strain>
    </source>
</reference>
<accession>A0AA38HS21</accession>